<feature type="transmembrane region" description="Helical" evidence="7">
    <location>
        <begin position="243"/>
        <end position="266"/>
    </location>
</feature>
<evidence type="ECO:0000313" key="9">
    <source>
        <dbReference type="EMBL" id="MFC5946856.1"/>
    </source>
</evidence>
<gene>
    <name evidence="9" type="ORF">ACFQH9_01025</name>
</gene>
<feature type="transmembrane region" description="Helical" evidence="7">
    <location>
        <begin position="155"/>
        <end position="179"/>
    </location>
</feature>
<feature type="transmembrane region" description="Helical" evidence="7">
    <location>
        <begin position="333"/>
        <end position="357"/>
    </location>
</feature>
<feature type="transmembrane region" description="Helical" evidence="7">
    <location>
        <begin position="307"/>
        <end position="327"/>
    </location>
</feature>
<evidence type="ECO:0000313" key="10">
    <source>
        <dbReference type="Proteomes" id="UP001596119"/>
    </source>
</evidence>
<dbReference type="SUPFAM" id="SSF103473">
    <property type="entry name" value="MFS general substrate transporter"/>
    <property type="match status" value="1"/>
</dbReference>
<dbReference type="PANTHER" id="PTHR43045:SF1">
    <property type="entry name" value="SHIKIMATE TRANSPORTER"/>
    <property type="match status" value="1"/>
</dbReference>
<evidence type="ECO:0000256" key="1">
    <source>
        <dbReference type="ARBA" id="ARBA00004651"/>
    </source>
</evidence>
<comment type="subcellular location">
    <subcellularLocation>
        <location evidence="1">Cell membrane</location>
        <topology evidence="1">Multi-pass membrane protein</topology>
    </subcellularLocation>
</comment>
<feature type="transmembrane region" description="Helical" evidence="7">
    <location>
        <begin position="191"/>
        <end position="208"/>
    </location>
</feature>
<keyword evidence="2" id="KW-0813">Transport</keyword>
<dbReference type="EMBL" id="JBHSQK010000003">
    <property type="protein sequence ID" value="MFC5946856.1"/>
    <property type="molecule type" value="Genomic_DNA"/>
</dbReference>
<feature type="transmembrane region" description="Helical" evidence="7">
    <location>
        <begin position="278"/>
        <end position="300"/>
    </location>
</feature>
<feature type="transmembrane region" description="Helical" evidence="7">
    <location>
        <begin position="54"/>
        <end position="78"/>
    </location>
</feature>
<feature type="transmembrane region" description="Helical" evidence="7">
    <location>
        <begin position="403"/>
        <end position="423"/>
    </location>
</feature>
<dbReference type="PANTHER" id="PTHR43045">
    <property type="entry name" value="SHIKIMATE TRANSPORTER"/>
    <property type="match status" value="1"/>
</dbReference>
<evidence type="ECO:0000256" key="3">
    <source>
        <dbReference type="ARBA" id="ARBA00022475"/>
    </source>
</evidence>
<dbReference type="PROSITE" id="PS50850">
    <property type="entry name" value="MFS"/>
    <property type="match status" value="1"/>
</dbReference>
<feature type="transmembrane region" description="Helical" evidence="7">
    <location>
        <begin position="378"/>
        <end position="397"/>
    </location>
</feature>
<organism evidence="9 10">
    <name type="scientific">Pseudonocardia lutea</name>
    <dbReference type="NCBI Taxonomy" id="2172015"/>
    <lineage>
        <taxon>Bacteria</taxon>
        <taxon>Bacillati</taxon>
        <taxon>Actinomycetota</taxon>
        <taxon>Actinomycetes</taxon>
        <taxon>Pseudonocardiales</taxon>
        <taxon>Pseudonocardiaceae</taxon>
        <taxon>Pseudonocardia</taxon>
    </lineage>
</organism>
<dbReference type="InterPro" id="IPR036259">
    <property type="entry name" value="MFS_trans_sf"/>
</dbReference>
<keyword evidence="3" id="KW-1003">Cell membrane</keyword>
<dbReference type="Proteomes" id="UP001596119">
    <property type="component" value="Unassembled WGS sequence"/>
</dbReference>
<feature type="transmembrane region" description="Helical" evidence="7">
    <location>
        <begin position="114"/>
        <end position="134"/>
    </location>
</feature>
<dbReference type="RefSeq" id="WP_379563151.1">
    <property type="nucleotide sequence ID" value="NZ_JBHSQK010000003.1"/>
</dbReference>
<reference evidence="10" key="1">
    <citation type="journal article" date="2019" name="Int. J. Syst. Evol. Microbiol.">
        <title>The Global Catalogue of Microorganisms (GCM) 10K type strain sequencing project: providing services to taxonomists for standard genome sequencing and annotation.</title>
        <authorList>
            <consortium name="The Broad Institute Genomics Platform"/>
            <consortium name="The Broad Institute Genome Sequencing Center for Infectious Disease"/>
            <person name="Wu L."/>
            <person name="Ma J."/>
        </authorList>
    </citation>
    <scope>NUCLEOTIDE SEQUENCE [LARGE SCALE GENOMIC DNA]</scope>
    <source>
        <strain evidence="10">CGMCC 4.7397</strain>
    </source>
</reference>
<protein>
    <submittedName>
        <fullName evidence="9">MFS transporter</fullName>
    </submittedName>
</protein>
<comment type="caution">
    <text evidence="9">The sequence shown here is derived from an EMBL/GenBank/DDBJ whole genome shotgun (WGS) entry which is preliminary data.</text>
</comment>
<keyword evidence="6 7" id="KW-0472">Membrane</keyword>
<feature type="transmembrane region" description="Helical" evidence="7">
    <location>
        <begin position="29"/>
        <end position="48"/>
    </location>
</feature>
<proteinExistence type="predicted"/>
<sequence>MNAPAPGTSAAPSPRTVATASFVGTTVEYFDFFIYGTAAALVLPKLFFPSGSTFAGVLASFATFAIGFLARPIGGIVFGHYGDRIGRKAMLTLTLVLMGVASFCIGLLPTYASVGVLAPLLLVFLRLVQGFAFGGETGGALLMAYEYAPPGKRGFFTSLPQVGPAAGVLLGNVAFLPIAALPEEALFSWGWRIPFLASILLVIIGVVIRQRIPETPQFAKVKATRGVAKLPIAEAFRRHWREILLVTGGFLGFGAYSAVLFTYMVSFATTHAGVSRSSILSAVLICTAVQLVTIPLGGALSDRFGRGALTAGGAVLAGIGAFGMFAAVQSGNFAVMVTAYVLIGAGIYSTAYGALWATFVEAFDTRVRYSGMSLGFQLSNVFGSGFAPLICTVLLQVTGTAMAPAAFVALLMLISAVSLVFLVRRAKRIVAAADAEHAPDAEAPGPLTSEPA</sequence>
<keyword evidence="10" id="KW-1185">Reference proteome</keyword>
<dbReference type="Pfam" id="PF07690">
    <property type="entry name" value="MFS_1"/>
    <property type="match status" value="1"/>
</dbReference>
<keyword evidence="4 7" id="KW-0812">Transmembrane</keyword>
<evidence type="ECO:0000259" key="8">
    <source>
        <dbReference type="PROSITE" id="PS50850"/>
    </source>
</evidence>
<accession>A0ABW1I2H2</accession>
<dbReference type="InterPro" id="IPR020846">
    <property type="entry name" value="MFS_dom"/>
</dbReference>
<name>A0ABW1I2H2_9PSEU</name>
<evidence type="ECO:0000256" key="6">
    <source>
        <dbReference type="ARBA" id="ARBA00023136"/>
    </source>
</evidence>
<evidence type="ECO:0000256" key="7">
    <source>
        <dbReference type="SAM" id="Phobius"/>
    </source>
</evidence>
<keyword evidence="5 7" id="KW-1133">Transmembrane helix</keyword>
<dbReference type="CDD" id="cd17369">
    <property type="entry name" value="MFS_ShiA_like"/>
    <property type="match status" value="1"/>
</dbReference>
<evidence type="ECO:0000256" key="4">
    <source>
        <dbReference type="ARBA" id="ARBA00022692"/>
    </source>
</evidence>
<feature type="domain" description="Major facilitator superfamily (MFS) profile" evidence="8">
    <location>
        <begin position="17"/>
        <end position="427"/>
    </location>
</feature>
<dbReference type="Gene3D" id="1.20.1250.20">
    <property type="entry name" value="MFS general substrate transporter like domains"/>
    <property type="match status" value="2"/>
</dbReference>
<dbReference type="InterPro" id="IPR011701">
    <property type="entry name" value="MFS"/>
</dbReference>
<evidence type="ECO:0000256" key="2">
    <source>
        <dbReference type="ARBA" id="ARBA00022448"/>
    </source>
</evidence>
<feature type="transmembrane region" description="Helical" evidence="7">
    <location>
        <begin position="90"/>
        <end position="108"/>
    </location>
</feature>
<evidence type="ECO:0000256" key="5">
    <source>
        <dbReference type="ARBA" id="ARBA00022989"/>
    </source>
</evidence>